<comment type="caution">
    <text evidence="1">The sequence shown here is derived from an EMBL/GenBank/DDBJ whole genome shotgun (WGS) entry which is preliminary data.</text>
</comment>
<keyword evidence="2" id="KW-1185">Reference proteome</keyword>
<reference evidence="1 2" key="1">
    <citation type="submission" date="2015-09" db="EMBL/GenBank/DDBJ databases">
        <title>Genome announcement of multiple Pseudomonas syringae strains.</title>
        <authorList>
            <person name="Thakur S."/>
            <person name="Wang P.W."/>
            <person name="Gong Y."/>
            <person name="Weir B.S."/>
            <person name="Guttman D.S."/>
        </authorList>
    </citation>
    <scope>NUCLEOTIDE SEQUENCE [LARGE SCALE GENOMIC DNA]</scope>
    <source>
        <strain evidence="1 2">ICMP6289</strain>
    </source>
</reference>
<dbReference type="GO" id="GO:0032259">
    <property type="term" value="P:methylation"/>
    <property type="evidence" value="ECO:0007669"/>
    <property type="project" value="UniProtKB-KW"/>
</dbReference>
<evidence type="ECO:0000313" key="2">
    <source>
        <dbReference type="Proteomes" id="UP000050455"/>
    </source>
</evidence>
<dbReference type="Proteomes" id="UP000050455">
    <property type="component" value="Unassembled WGS sequence"/>
</dbReference>
<dbReference type="RefSeq" id="WP_235378737.1">
    <property type="nucleotide sequence ID" value="NZ_JYHE01000177.1"/>
</dbReference>
<organism evidence="1 2">
    <name type="scientific">Pseudomonas meliae</name>
    <dbReference type="NCBI Taxonomy" id="86176"/>
    <lineage>
        <taxon>Bacteria</taxon>
        <taxon>Pseudomonadati</taxon>
        <taxon>Pseudomonadota</taxon>
        <taxon>Gammaproteobacteria</taxon>
        <taxon>Pseudomonadales</taxon>
        <taxon>Pseudomonadaceae</taxon>
        <taxon>Pseudomonas</taxon>
    </lineage>
</organism>
<protein>
    <submittedName>
        <fullName evidence="1">Putative DNA-methylase</fullName>
    </submittedName>
</protein>
<dbReference type="GO" id="GO:0008168">
    <property type="term" value="F:methyltransferase activity"/>
    <property type="evidence" value="ECO:0007669"/>
    <property type="project" value="UniProtKB-KW"/>
</dbReference>
<accession>A0A0P9UTK2</accession>
<dbReference type="AlphaFoldDB" id="A0A0P9UTK2"/>
<dbReference type="PATRIC" id="fig|86176.4.peg.2758"/>
<dbReference type="EMBL" id="LJQT01000131">
    <property type="protein sequence ID" value="KPX92227.1"/>
    <property type="molecule type" value="Genomic_DNA"/>
</dbReference>
<keyword evidence="1" id="KW-0489">Methyltransferase</keyword>
<keyword evidence="1" id="KW-0808">Transferase</keyword>
<proteinExistence type="predicted"/>
<gene>
    <name evidence="1" type="ORF">ALO64_02529</name>
</gene>
<sequence length="170" mass="19560">MRADRAIARWASEIQRRDAGTKPEFEFSANGKSYRDADKERLAAVFATAMKRAVERRSEDTFQRAELVPVGKYRGFDVQVSCERQKIHFTVTGQDSYEPDNLVYRVDDKFSISGFISRMDNFLEHLEGWSRHGDASCQSSVKRSRRKRNRSSSRLDSTICVRMPGMCFAS</sequence>
<evidence type="ECO:0000313" key="1">
    <source>
        <dbReference type="EMBL" id="KPX92227.1"/>
    </source>
</evidence>
<name>A0A0P9UTK2_9PSED</name>